<reference evidence="4 5" key="1">
    <citation type="submission" date="2018-03" db="EMBL/GenBank/DDBJ databases">
        <title>Genomic Encyclopedia of Archaeal and Bacterial Type Strains, Phase II (KMG-II): from individual species to whole genera.</title>
        <authorList>
            <person name="Goeker M."/>
        </authorList>
    </citation>
    <scope>NUCLEOTIDE SEQUENCE [LARGE SCALE GENOMIC DNA]</scope>
    <source>
        <strain evidence="4 5">DSM 44720</strain>
    </source>
</reference>
<keyword evidence="5" id="KW-1185">Reference proteome</keyword>
<name>A0A2T0SWX5_9PSEU</name>
<dbReference type="EMBL" id="PVTF01000009">
    <property type="protein sequence ID" value="PRY37890.1"/>
    <property type="molecule type" value="Genomic_DNA"/>
</dbReference>
<dbReference type="PANTHER" id="PTHR30055">
    <property type="entry name" value="HTH-TYPE TRANSCRIPTIONAL REGULATOR RUTR"/>
    <property type="match status" value="1"/>
</dbReference>
<dbReference type="Proteomes" id="UP000239494">
    <property type="component" value="Unassembled WGS sequence"/>
</dbReference>
<feature type="DNA-binding region" description="H-T-H motif" evidence="2">
    <location>
        <begin position="25"/>
        <end position="44"/>
    </location>
</feature>
<dbReference type="InterPro" id="IPR050109">
    <property type="entry name" value="HTH-type_TetR-like_transc_reg"/>
</dbReference>
<dbReference type="GO" id="GO:0003700">
    <property type="term" value="F:DNA-binding transcription factor activity"/>
    <property type="evidence" value="ECO:0007669"/>
    <property type="project" value="TreeGrafter"/>
</dbReference>
<gene>
    <name evidence="4" type="ORF">CLV43_109110</name>
</gene>
<feature type="domain" description="HTH tetR-type" evidence="3">
    <location>
        <begin position="2"/>
        <end position="62"/>
    </location>
</feature>
<dbReference type="PANTHER" id="PTHR30055:SF200">
    <property type="entry name" value="HTH-TYPE TRANSCRIPTIONAL REPRESSOR BDCR"/>
    <property type="match status" value="1"/>
</dbReference>
<evidence type="ECO:0000256" key="1">
    <source>
        <dbReference type="ARBA" id="ARBA00023125"/>
    </source>
</evidence>
<dbReference type="Pfam" id="PF17932">
    <property type="entry name" value="TetR_C_24"/>
    <property type="match status" value="1"/>
</dbReference>
<dbReference type="SUPFAM" id="SSF46689">
    <property type="entry name" value="Homeodomain-like"/>
    <property type="match status" value="1"/>
</dbReference>
<dbReference type="RefSeq" id="WP_106190830.1">
    <property type="nucleotide sequence ID" value="NZ_PVTF01000009.1"/>
</dbReference>
<dbReference type="InterPro" id="IPR001647">
    <property type="entry name" value="HTH_TetR"/>
</dbReference>
<evidence type="ECO:0000256" key="2">
    <source>
        <dbReference type="PROSITE-ProRule" id="PRU00335"/>
    </source>
</evidence>
<dbReference type="InterPro" id="IPR041490">
    <property type="entry name" value="KstR2_TetR_C"/>
</dbReference>
<dbReference type="Gene3D" id="1.10.357.10">
    <property type="entry name" value="Tetracycline Repressor, domain 2"/>
    <property type="match status" value="1"/>
</dbReference>
<evidence type="ECO:0000259" key="3">
    <source>
        <dbReference type="PROSITE" id="PS50977"/>
    </source>
</evidence>
<sequence>MSPTGSRVRDAAIELFAERGFHGTGIRDLAERAGLSSATLYHYMGTKEDLLVSIMTTSLGRLLTAGERLTADGDPLARITALVELHVLTHAVRRLETRVVDDEMRSLSPDHRATVVALRDRYEHLWQDAIDTGCATGAFHVRAPRVARLALLEMCGGIARWYTPDGPIPLEQLALRYAEMALGVLGAAGPPPELAVDSVRRTMALVDEIWLPD</sequence>
<dbReference type="AlphaFoldDB" id="A0A2T0SWX5"/>
<keyword evidence="1 2" id="KW-0238">DNA-binding</keyword>
<evidence type="ECO:0000313" key="5">
    <source>
        <dbReference type="Proteomes" id="UP000239494"/>
    </source>
</evidence>
<dbReference type="InterPro" id="IPR036271">
    <property type="entry name" value="Tet_transcr_reg_TetR-rel_C_sf"/>
</dbReference>
<protein>
    <submittedName>
        <fullName evidence="4">TetR family transcriptional regulator</fullName>
    </submittedName>
</protein>
<dbReference type="InterPro" id="IPR009057">
    <property type="entry name" value="Homeodomain-like_sf"/>
</dbReference>
<dbReference type="PRINTS" id="PR00455">
    <property type="entry name" value="HTHTETR"/>
</dbReference>
<dbReference type="SUPFAM" id="SSF48498">
    <property type="entry name" value="Tetracyclin repressor-like, C-terminal domain"/>
    <property type="match status" value="1"/>
</dbReference>
<proteinExistence type="predicted"/>
<dbReference type="OrthoDB" id="9779746at2"/>
<dbReference type="Pfam" id="PF00440">
    <property type="entry name" value="TetR_N"/>
    <property type="match status" value="1"/>
</dbReference>
<dbReference type="PROSITE" id="PS50977">
    <property type="entry name" value="HTH_TETR_2"/>
    <property type="match status" value="1"/>
</dbReference>
<dbReference type="GO" id="GO:0000976">
    <property type="term" value="F:transcription cis-regulatory region binding"/>
    <property type="evidence" value="ECO:0007669"/>
    <property type="project" value="TreeGrafter"/>
</dbReference>
<comment type="caution">
    <text evidence="4">The sequence shown here is derived from an EMBL/GenBank/DDBJ whole genome shotgun (WGS) entry which is preliminary data.</text>
</comment>
<evidence type="ECO:0000313" key="4">
    <source>
        <dbReference type="EMBL" id="PRY37890.1"/>
    </source>
</evidence>
<organism evidence="4 5">
    <name type="scientific">Umezawaea tangerina</name>
    <dbReference type="NCBI Taxonomy" id="84725"/>
    <lineage>
        <taxon>Bacteria</taxon>
        <taxon>Bacillati</taxon>
        <taxon>Actinomycetota</taxon>
        <taxon>Actinomycetes</taxon>
        <taxon>Pseudonocardiales</taxon>
        <taxon>Pseudonocardiaceae</taxon>
        <taxon>Umezawaea</taxon>
    </lineage>
</organism>
<accession>A0A2T0SWX5</accession>